<keyword evidence="1" id="KW-0812">Transmembrane</keyword>
<name>A0ABV7PZ34_9ACTN</name>
<dbReference type="PANTHER" id="PTHR43685:SF2">
    <property type="entry name" value="GLYCOSYLTRANSFERASE 2-LIKE DOMAIN-CONTAINING PROTEIN"/>
    <property type="match status" value="1"/>
</dbReference>
<dbReference type="SUPFAM" id="SSF53448">
    <property type="entry name" value="Nucleotide-diphospho-sugar transferases"/>
    <property type="match status" value="1"/>
</dbReference>
<evidence type="ECO:0000259" key="2">
    <source>
        <dbReference type="Pfam" id="PF00535"/>
    </source>
</evidence>
<keyword evidence="1" id="KW-0472">Membrane</keyword>
<comment type="caution">
    <text evidence="3">The sequence shown here is derived from an EMBL/GenBank/DDBJ whole genome shotgun (WGS) entry which is preliminary data.</text>
</comment>
<dbReference type="RefSeq" id="WP_387972517.1">
    <property type="nucleotide sequence ID" value="NZ_JBHRWO010000007.1"/>
</dbReference>
<protein>
    <submittedName>
        <fullName evidence="3">Glycosyltransferase family 2 protein</fullName>
    </submittedName>
</protein>
<dbReference type="Gene3D" id="3.90.550.10">
    <property type="entry name" value="Spore Coat Polysaccharide Biosynthesis Protein SpsA, Chain A"/>
    <property type="match status" value="1"/>
</dbReference>
<feature type="domain" description="Glycosyltransferase 2-like" evidence="2">
    <location>
        <begin position="205"/>
        <end position="316"/>
    </location>
</feature>
<organism evidence="3 4">
    <name type="scientific">Glycomyces rhizosphaerae</name>
    <dbReference type="NCBI Taxonomy" id="2054422"/>
    <lineage>
        <taxon>Bacteria</taxon>
        <taxon>Bacillati</taxon>
        <taxon>Actinomycetota</taxon>
        <taxon>Actinomycetes</taxon>
        <taxon>Glycomycetales</taxon>
        <taxon>Glycomycetaceae</taxon>
        <taxon>Glycomyces</taxon>
    </lineage>
</organism>
<evidence type="ECO:0000313" key="4">
    <source>
        <dbReference type="Proteomes" id="UP001595712"/>
    </source>
</evidence>
<dbReference type="InterPro" id="IPR029044">
    <property type="entry name" value="Nucleotide-diphossugar_trans"/>
</dbReference>
<feature type="transmembrane region" description="Helical" evidence="1">
    <location>
        <begin position="615"/>
        <end position="639"/>
    </location>
</feature>
<evidence type="ECO:0000313" key="3">
    <source>
        <dbReference type="EMBL" id="MFC3492243.1"/>
    </source>
</evidence>
<keyword evidence="4" id="KW-1185">Reference proteome</keyword>
<feature type="transmembrane region" description="Helical" evidence="1">
    <location>
        <begin position="588"/>
        <end position="609"/>
    </location>
</feature>
<dbReference type="InterPro" id="IPR050834">
    <property type="entry name" value="Glycosyltransf_2"/>
</dbReference>
<proteinExistence type="predicted"/>
<dbReference type="InterPro" id="IPR001173">
    <property type="entry name" value="Glyco_trans_2-like"/>
</dbReference>
<dbReference type="CDD" id="cd00761">
    <property type="entry name" value="Glyco_tranf_GTA_type"/>
    <property type="match status" value="1"/>
</dbReference>
<gene>
    <name evidence="3" type="ORF">ACFO8M_07080</name>
</gene>
<reference evidence="4" key="1">
    <citation type="journal article" date="2019" name="Int. J. Syst. Evol. Microbiol.">
        <title>The Global Catalogue of Microorganisms (GCM) 10K type strain sequencing project: providing services to taxonomists for standard genome sequencing and annotation.</title>
        <authorList>
            <consortium name="The Broad Institute Genomics Platform"/>
            <consortium name="The Broad Institute Genome Sequencing Center for Infectious Disease"/>
            <person name="Wu L."/>
            <person name="Ma J."/>
        </authorList>
    </citation>
    <scope>NUCLEOTIDE SEQUENCE [LARGE SCALE GENOMIC DNA]</scope>
    <source>
        <strain evidence="4">CGMCC 4.7396</strain>
    </source>
</reference>
<sequence length="645" mass="70380">MTTLPSDEYVAAALPRVAGLPSGTVLDSALRLRSRTGRRLLAALACPEGRTEGGYTGFDERAKSSKLHLPAYCDLAYALAVQPLDDGDHEAALAMYGRAKRVLGESVPERDQIAHVRLAAHYGDRALLESLRKVYARVPESWWHAAEYAVRRAEAPEAVGDWLPAFLEFAEWGDIALAETGPEANLLARLAPSKVKPVEDGPLISVVMTCYRPGSELLTAVRSVLAQSWQRLELLLVDDASGPEFDAILIEAAALDERVRLLRQRANGGTYRARNRAIGIAEGAFVTGLDSDDWAHPRWLERQVAPLLEDENLIMTVAEGIRCSEDLEPAISPVLRLTETRSTSIMFRAEEVRERVGFYDTVVKSGDTEYKLRIQRTFGKERVHTLEGVRLTIVRQRPGSLSEGDVSAGWVTPARFAYSCAFKHWHRRIQQGRSQPFVAASAPERPFPAPMQLLAWDATPERFDLVVVADWRRTDTARRELLERAAAAAADGATVGLVHYVAWERLDAELTSITPQVLSFAAEHGLVFADLERSSVDTLVAADDALLVGLREDYPAVGDAEVEVDREVKTPAVPAPVRRGTRMKVKDLFLGVVASCVLVLVLVAVLALVSGYAPAAALSVVSTGLAAASAIGALLVVLVTGRVRR</sequence>
<evidence type="ECO:0000256" key="1">
    <source>
        <dbReference type="SAM" id="Phobius"/>
    </source>
</evidence>
<dbReference type="Pfam" id="PF00535">
    <property type="entry name" value="Glycos_transf_2"/>
    <property type="match status" value="1"/>
</dbReference>
<keyword evidence="1" id="KW-1133">Transmembrane helix</keyword>
<dbReference type="EMBL" id="JBHRWO010000007">
    <property type="protein sequence ID" value="MFC3492243.1"/>
    <property type="molecule type" value="Genomic_DNA"/>
</dbReference>
<dbReference type="PANTHER" id="PTHR43685">
    <property type="entry name" value="GLYCOSYLTRANSFERASE"/>
    <property type="match status" value="1"/>
</dbReference>
<accession>A0ABV7PZ34</accession>
<dbReference type="Proteomes" id="UP001595712">
    <property type="component" value="Unassembled WGS sequence"/>
</dbReference>